<dbReference type="OrthoDB" id="6179at2"/>
<protein>
    <submittedName>
        <fullName evidence="2">EutP/PduV family microcompartment system protein</fullName>
    </submittedName>
</protein>
<dbReference type="RefSeq" id="WP_154484996.1">
    <property type="nucleotide sequence ID" value="NZ_JAHLOA010000005.1"/>
</dbReference>
<dbReference type="PROSITE" id="PS00675">
    <property type="entry name" value="SIGMA54_INTERACT_1"/>
    <property type="match status" value="1"/>
</dbReference>
<keyword evidence="1" id="KW-0547">Nucleotide-binding</keyword>
<dbReference type="GO" id="GO:0006576">
    <property type="term" value="P:biogenic amine metabolic process"/>
    <property type="evidence" value="ECO:0007669"/>
    <property type="project" value="InterPro"/>
</dbReference>
<accession>A0A844FKF8</accession>
<dbReference type="PANTHER" id="PTHR40453">
    <property type="entry name" value="PROTEIN YOEF"/>
    <property type="match status" value="1"/>
</dbReference>
<sequence>MKKIMLIGETGSGKTTLKQALNNEKIRYKKTQSLEYSKNILDTPGEYIENRRYYNALMISSVDYDIIGLVQDCTSEKVVFPPNFTSIFNKKSIGIITKVDCYNADVKIAEKYLKQAGVEDIFYVNSINGKGIEDIRRLLQ</sequence>
<organism evidence="2 3">
    <name type="scientific">Anaerosalibacter bizertensis</name>
    <dbReference type="NCBI Taxonomy" id="932217"/>
    <lineage>
        <taxon>Bacteria</taxon>
        <taxon>Bacillati</taxon>
        <taxon>Bacillota</taxon>
        <taxon>Tissierellia</taxon>
        <taxon>Tissierellales</taxon>
        <taxon>Sporanaerobacteraceae</taxon>
        <taxon>Anaerosalibacter</taxon>
    </lineage>
</organism>
<dbReference type="InterPro" id="IPR025662">
    <property type="entry name" value="Sigma_54_int_dom_ATP-bd_1"/>
</dbReference>
<dbReference type="Pfam" id="PF10662">
    <property type="entry name" value="PduV-EutP"/>
    <property type="match status" value="1"/>
</dbReference>
<gene>
    <name evidence="2" type="primary">eutP</name>
    <name evidence="2" type="ORF">FYJ27_11505</name>
</gene>
<comment type="caution">
    <text evidence="2">The sequence shown here is derived from an EMBL/GenBank/DDBJ whole genome shotgun (WGS) entry which is preliminary data.</text>
</comment>
<evidence type="ECO:0000313" key="2">
    <source>
        <dbReference type="EMBL" id="MSS44325.1"/>
    </source>
</evidence>
<dbReference type="Gene3D" id="3.40.50.300">
    <property type="entry name" value="P-loop containing nucleotide triphosphate hydrolases"/>
    <property type="match status" value="1"/>
</dbReference>
<dbReference type="GO" id="GO:0005524">
    <property type="term" value="F:ATP binding"/>
    <property type="evidence" value="ECO:0007669"/>
    <property type="project" value="UniProtKB-UniRule"/>
</dbReference>
<comment type="similarity">
    <text evidence="1">Belongs to the EutP/PduV family.</text>
</comment>
<proteinExistence type="inferred from homology"/>
<evidence type="ECO:0000256" key="1">
    <source>
        <dbReference type="PIRNR" id="PIRNR036409"/>
    </source>
</evidence>
<name>A0A844FKF8_9FIRM</name>
<reference evidence="2 3" key="1">
    <citation type="submission" date="2019-08" db="EMBL/GenBank/DDBJ databases">
        <title>In-depth cultivation of the pig gut microbiome towards novel bacterial diversity and tailored functional studies.</title>
        <authorList>
            <person name="Wylensek D."/>
            <person name="Hitch T.C.A."/>
            <person name="Clavel T."/>
        </authorList>
    </citation>
    <scope>NUCLEOTIDE SEQUENCE [LARGE SCALE GENOMIC DNA]</scope>
    <source>
        <strain evidence="2 3">Med78-601-WT-4W-RMD-3</strain>
    </source>
</reference>
<dbReference type="NCBIfam" id="TIGR02528">
    <property type="entry name" value="EutP"/>
    <property type="match status" value="1"/>
</dbReference>
<dbReference type="AlphaFoldDB" id="A0A844FKF8"/>
<dbReference type="InterPro" id="IPR027417">
    <property type="entry name" value="P-loop_NTPase"/>
</dbReference>
<dbReference type="EMBL" id="VULR01000022">
    <property type="protein sequence ID" value="MSS44325.1"/>
    <property type="molecule type" value="Genomic_DNA"/>
</dbReference>
<evidence type="ECO:0000313" key="3">
    <source>
        <dbReference type="Proteomes" id="UP000462760"/>
    </source>
</evidence>
<dbReference type="InterPro" id="IPR012381">
    <property type="entry name" value="EutP_PduV"/>
</dbReference>
<dbReference type="PIRSF" id="PIRSF036409">
    <property type="entry name" value="EutP_PduV"/>
    <property type="match status" value="1"/>
</dbReference>
<dbReference type="Proteomes" id="UP000462760">
    <property type="component" value="Unassembled WGS sequence"/>
</dbReference>
<dbReference type="SUPFAM" id="SSF52540">
    <property type="entry name" value="P-loop containing nucleoside triphosphate hydrolases"/>
    <property type="match status" value="1"/>
</dbReference>
<dbReference type="PANTHER" id="PTHR40453:SF1">
    <property type="entry name" value="PROTEIN YOEF"/>
    <property type="match status" value="1"/>
</dbReference>